<name>A0ABR4PC21_9HELO</name>
<evidence type="ECO:0000256" key="3">
    <source>
        <dbReference type="SAM" id="MobiDB-lite"/>
    </source>
</evidence>
<dbReference type="Pfam" id="PF07690">
    <property type="entry name" value="MFS_1"/>
    <property type="match status" value="1"/>
</dbReference>
<dbReference type="PANTHER" id="PTHR11360">
    <property type="entry name" value="MONOCARBOXYLATE TRANSPORTER"/>
    <property type="match status" value="1"/>
</dbReference>
<protein>
    <submittedName>
        <fullName evidence="5">Major facilitator superfamily transporter</fullName>
    </submittedName>
</protein>
<accession>A0ABR4PC21</accession>
<keyword evidence="4" id="KW-1133">Transmembrane helix</keyword>
<comment type="caution">
    <text evidence="5">The sequence shown here is derived from an EMBL/GenBank/DDBJ whole genome shotgun (WGS) entry which is preliminary data.</text>
</comment>
<dbReference type="InterPro" id="IPR036259">
    <property type="entry name" value="MFS_trans_sf"/>
</dbReference>
<feature type="transmembrane region" description="Helical" evidence="4">
    <location>
        <begin position="126"/>
        <end position="145"/>
    </location>
</feature>
<feature type="region of interest" description="Disordered" evidence="3">
    <location>
        <begin position="1"/>
        <end position="48"/>
    </location>
</feature>
<sequence length="492" mass="52840">MSGGYLENHDNGLQRTQTSNPETAKGGPAEKDVRLKQTPTTQSNHDVPPDGGIQAWLCVGSVALINAHTWGINSSYGIFLSHYLTQNTFPGATSLEYAFVGGLSISMALLVSPMATICVRKFGTRTTLLIGVFLETAALLSASFTKRIWELFLSQGICFGLGMGFLFVASVGVVPQWFVKKRSFANSLATAGSGLGGLVYSLATNAMIQSIGLSWAFRVLAILACVVNTVCALVIKDRNKAVGAVLSGFDSKLLKRPEFLLLLAWAFFSILGYIVLLFSLPNYARSVGLTAKQASVVGAILNLGQGLGRPVVGYYSDAAGRINIACLCTFASGLFCLVIWIFAKTYGVLLFFAFIVGTVAGTLWTVIGPVGAEVVGLKVLSSALSIVWVVLVIPSTFAEPIGLKLRTPSGDYLHAQLFAGFMYLGAAIAAWLLRAWKIREMERAAADKEMRAREIQDDDAVPRSNRPPFSRIASRTTSVKSAAKGLWKLQRV</sequence>
<evidence type="ECO:0000313" key="6">
    <source>
        <dbReference type="Proteomes" id="UP001629113"/>
    </source>
</evidence>
<feature type="transmembrane region" description="Helical" evidence="4">
    <location>
        <begin position="324"/>
        <end position="343"/>
    </location>
</feature>
<keyword evidence="6" id="KW-1185">Reference proteome</keyword>
<dbReference type="InterPro" id="IPR050327">
    <property type="entry name" value="Proton-linked_MCT"/>
</dbReference>
<feature type="transmembrane region" description="Helical" evidence="4">
    <location>
        <begin position="349"/>
        <end position="367"/>
    </location>
</feature>
<organism evidence="5 6">
    <name type="scientific">Phlyctema vagabunda</name>
    <dbReference type="NCBI Taxonomy" id="108571"/>
    <lineage>
        <taxon>Eukaryota</taxon>
        <taxon>Fungi</taxon>
        <taxon>Dikarya</taxon>
        <taxon>Ascomycota</taxon>
        <taxon>Pezizomycotina</taxon>
        <taxon>Leotiomycetes</taxon>
        <taxon>Helotiales</taxon>
        <taxon>Dermateaceae</taxon>
        <taxon>Phlyctema</taxon>
    </lineage>
</organism>
<feature type="compositionally biased region" description="Polar residues" evidence="3">
    <location>
        <begin position="13"/>
        <end position="22"/>
    </location>
</feature>
<proteinExistence type="inferred from homology"/>
<dbReference type="EMBL" id="JBFCZG010000006">
    <property type="protein sequence ID" value="KAL3420712.1"/>
    <property type="molecule type" value="Genomic_DNA"/>
</dbReference>
<comment type="subcellular location">
    <subcellularLocation>
        <location evidence="1">Membrane</location>
        <topology evidence="1">Multi-pass membrane protein</topology>
    </subcellularLocation>
</comment>
<dbReference type="PANTHER" id="PTHR11360:SF315">
    <property type="entry name" value="TRANSPORTER MCH2-RELATED"/>
    <property type="match status" value="1"/>
</dbReference>
<dbReference type="Proteomes" id="UP001629113">
    <property type="component" value="Unassembled WGS sequence"/>
</dbReference>
<evidence type="ECO:0000256" key="1">
    <source>
        <dbReference type="ARBA" id="ARBA00004141"/>
    </source>
</evidence>
<feature type="transmembrane region" description="Helical" evidence="4">
    <location>
        <begin position="97"/>
        <end position="119"/>
    </location>
</feature>
<dbReference type="InterPro" id="IPR011701">
    <property type="entry name" value="MFS"/>
</dbReference>
<feature type="transmembrane region" description="Helical" evidence="4">
    <location>
        <begin position="215"/>
        <end position="235"/>
    </location>
</feature>
<comment type="similarity">
    <text evidence="2">Belongs to the major facilitator superfamily. Monocarboxylate porter (TC 2.A.1.13) family.</text>
</comment>
<keyword evidence="4" id="KW-0812">Transmembrane</keyword>
<feature type="transmembrane region" description="Helical" evidence="4">
    <location>
        <begin position="151"/>
        <end position="172"/>
    </location>
</feature>
<dbReference type="Gene3D" id="1.20.1250.20">
    <property type="entry name" value="MFS general substrate transporter like domains"/>
    <property type="match status" value="2"/>
</dbReference>
<evidence type="ECO:0000256" key="2">
    <source>
        <dbReference type="ARBA" id="ARBA00006727"/>
    </source>
</evidence>
<keyword evidence="4" id="KW-0472">Membrane</keyword>
<feature type="transmembrane region" description="Helical" evidence="4">
    <location>
        <begin position="413"/>
        <end position="433"/>
    </location>
</feature>
<evidence type="ECO:0000313" key="5">
    <source>
        <dbReference type="EMBL" id="KAL3420712.1"/>
    </source>
</evidence>
<feature type="transmembrane region" description="Helical" evidence="4">
    <location>
        <begin position="293"/>
        <end position="312"/>
    </location>
</feature>
<feature type="transmembrane region" description="Helical" evidence="4">
    <location>
        <begin position="374"/>
        <end position="393"/>
    </location>
</feature>
<dbReference type="SUPFAM" id="SSF103473">
    <property type="entry name" value="MFS general substrate transporter"/>
    <property type="match status" value="1"/>
</dbReference>
<gene>
    <name evidence="5" type="ORF">PVAG01_07157</name>
</gene>
<dbReference type="CDD" id="cd17352">
    <property type="entry name" value="MFS_MCT_SLC16"/>
    <property type="match status" value="1"/>
</dbReference>
<evidence type="ECO:0000256" key="4">
    <source>
        <dbReference type="SAM" id="Phobius"/>
    </source>
</evidence>
<reference evidence="5 6" key="1">
    <citation type="submission" date="2024-06" db="EMBL/GenBank/DDBJ databases">
        <title>Complete genome of Phlyctema vagabunda strain 19-DSS-EL-015.</title>
        <authorList>
            <person name="Fiorenzani C."/>
        </authorList>
    </citation>
    <scope>NUCLEOTIDE SEQUENCE [LARGE SCALE GENOMIC DNA]</scope>
    <source>
        <strain evidence="5 6">19-DSS-EL-015</strain>
    </source>
</reference>
<feature type="transmembrane region" description="Helical" evidence="4">
    <location>
        <begin position="259"/>
        <end position="281"/>
    </location>
</feature>